<evidence type="ECO:0000256" key="4">
    <source>
        <dbReference type="ARBA" id="ARBA00023242"/>
    </source>
</evidence>
<dbReference type="GO" id="GO:0031490">
    <property type="term" value="F:chromatin DNA binding"/>
    <property type="evidence" value="ECO:0007669"/>
    <property type="project" value="TreeGrafter"/>
</dbReference>
<evidence type="ECO:0000256" key="2">
    <source>
        <dbReference type="ARBA" id="ARBA00006801"/>
    </source>
</evidence>
<feature type="domain" description="JmjC" evidence="6">
    <location>
        <begin position="1"/>
        <end position="147"/>
    </location>
</feature>
<dbReference type="Gene3D" id="2.60.120.650">
    <property type="entry name" value="Cupin"/>
    <property type="match status" value="1"/>
</dbReference>
<evidence type="ECO:0000259" key="6">
    <source>
        <dbReference type="PROSITE" id="PS51184"/>
    </source>
</evidence>
<dbReference type="GO" id="GO:0000785">
    <property type="term" value="C:chromatin"/>
    <property type="evidence" value="ECO:0007669"/>
    <property type="project" value="TreeGrafter"/>
</dbReference>
<keyword evidence="3" id="KW-0479">Metal-binding</keyword>
<dbReference type="GO" id="GO:0032454">
    <property type="term" value="F:histone H3K9 demethylase activity"/>
    <property type="evidence" value="ECO:0007669"/>
    <property type="project" value="InterPro"/>
</dbReference>
<dbReference type="PANTHER" id="PTHR12549:SF42">
    <property type="entry name" value="LYSINE-SPECIFIC DEMETHYLASE JMJ28"/>
    <property type="match status" value="1"/>
</dbReference>
<dbReference type="PANTHER" id="PTHR12549">
    <property type="entry name" value="JMJC DOMAIN-CONTAINING HISTONE DEMETHYLATION PROTEIN"/>
    <property type="match status" value="1"/>
</dbReference>
<dbReference type="SUPFAM" id="SSF51197">
    <property type="entry name" value="Clavaminate synthase-like"/>
    <property type="match status" value="1"/>
</dbReference>
<comment type="subcellular location">
    <subcellularLocation>
        <location evidence="1">Nucleus</location>
    </subcellularLocation>
</comment>
<dbReference type="Proteomes" id="UP001188597">
    <property type="component" value="Unassembled WGS sequence"/>
</dbReference>
<evidence type="ECO:0000313" key="7">
    <source>
        <dbReference type="EMBL" id="KAK3004238.1"/>
    </source>
</evidence>
<dbReference type="SMART" id="SM00558">
    <property type="entry name" value="JmjC"/>
    <property type="match status" value="1"/>
</dbReference>
<comment type="caution">
    <text evidence="7">The sequence shown here is derived from an EMBL/GenBank/DDBJ whole genome shotgun (WGS) entry which is preliminary data.</text>
</comment>
<accession>A0AA88VA99</accession>
<feature type="region of interest" description="Disordered" evidence="5">
    <location>
        <begin position="65"/>
        <end position="91"/>
    </location>
</feature>
<dbReference type="EMBL" id="JAVXUP010002287">
    <property type="protein sequence ID" value="KAK3004238.1"/>
    <property type="molecule type" value="Genomic_DNA"/>
</dbReference>
<protein>
    <recommendedName>
        <fullName evidence="6">JmjC domain-containing protein</fullName>
    </recommendedName>
</protein>
<evidence type="ECO:0000256" key="5">
    <source>
        <dbReference type="SAM" id="MobiDB-lite"/>
    </source>
</evidence>
<comment type="similarity">
    <text evidence="2">Belongs to the JARID1 histone demethylase family.</text>
</comment>
<dbReference type="GO" id="GO:0003712">
    <property type="term" value="F:transcription coregulator activity"/>
    <property type="evidence" value="ECO:0007669"/>
    <property type="project" value="TreeGrafter"/>
</dbReference>
<evidence type="ECO:0000256" key="3">
    <source>
        <dbReference type="ARBA" id="ARBA00022723"/>
    </source>
</evidence>
<name>A0AA88VA99_9ASTE</name>
<reference evidence="7" key="1">
    <citation type="submission" date="2022-12" db="EMBL/GenBank/DDBJ databases">
        <title>Draft genome assemblies for two species of Escallonia (Escalloniales).</title>
        <authorList>
            <person name="Chanderbali A."/>
            <person name="Dervinis C."/>
            <person name="Anghel I."/>
            <person name="Soltis D."/>
            <person name="Soltis P."/>
            <person name="Zapata F."/>
        </authorList>
    </citation>
    <scope>NUCLEOTIDE SEQUENCE</scope>
    <source>
        <strain evidence="7">UCBG64.0493</strain>
        <tissue evidence="7">Leaf</tissue>
    </source>
</reference>
<evidence type="ECO:0000313" key="8">
    <source>
        <dbReference type="Proteomes" id="UP001188597"/>
    </source>
</evidence>
<dbReference type="InterPro" id="IPR003347">
    <property type="entry name" value="JmjC_dom"/>
</dbReference>
<dbReference type="GO" id="GO:0006357">
    <property type="term" value="P:regulation of transcription by RNA polymerase II"/>
    <property type="evidence" value="ECO:0007669"/>
    <property type="project" value="TreeGrafter"/>
</dbReference>
<keyword evidence="8" id="KW-1185">Reference proteome</keyword>
<dbReference type="AlphaFoldDB" id="A0AA88VA99"/>
<dbReference type="InterPro" id="IPR045109">
    <property type="entry name" value="LSDs-like"/>
</dbReference>
<gene>
    <name evidence="7" type="ORF">RJ639_020216</name>
</gene>
<organism evidence="7 8">
    <name type="scientific">Escallonia herrerae</name>
    <dbReference type="NCBI Taxonomy" id="1293975"/>
    <lineage>
        <taxon>Eukaryota</taxon>
        <taxon>Viridiplantae</taxon>
        <taxon>Streptophyta</taxon>
        <taxon>Embryophyta</taxon>
        <taxon>Tracheophyta</taxon>
        <taxon>Spermatophyta</taxon>
        <taxon>Magnoliopsida</taxon>
        <taxon>eudicotyledons</taxon>
        <taxon>Gunneridae</taxon>
        <taxon>Pentapetalae</taxon>
        <taxon>asterids</taxon>
        <taxon>campanulids</taxon>
        <taxon>Escalloniales</taxon>
        <taxon>Escalloniaceae</taxon>
        <taxon>Escallonia</taxon>
    </lineage>
</organism>
<dbReference type="Pfam" id="PF02373">
    <property type="entry name" value="JmjC"/>
    <property type="match status" value="1"/>
</dbReference>
<evidence type="ECO:0000256" key="1">
    <source>
        <dbReference type="ARBA" id="ARBA00004123"/>
    </source>
</evidence>
<keyword evidence="4" id="KW-0539">Nucleus</keyword>
<dbReference type="GO" id="GO:0000118">
    <property type="term" value="C:histone deacetylase complex"/>
    <property type="evidence" value="ECO:0007669"/>
    <property type="project" value="TreeGrafter"/>
</dbReference>
<dbReference type="PROSITE" id="PS51184">
    <property type="entry name" value="JMJC"/>
    <property type="match status" value="1"/>
</dbReference>
<proteinExistence type="inferred from homology"/>
<sequence length="169" mass="19417">MSLRSKLTLNMGHVDVIRKQMFVGSLEGNTHANMFREINILAHATDVPISTEQLTRVKNLRKKYRARDHMESSPNTTDWNKTNEVKGKPSSHNIEPWTFGQHLGEAFFIPAGYPYQIRKLKSCINVVLEFISPENIVECIKLTDEVRLLPLHNKAKDKILEVISTEHKL</sequence>
<dbReference type="GO" id="GO:0046872">
    <property type="term" value="F:metal ion binding"/>
    <property type="evidence" value="ECO:0007669"/>
    <property type="project" value="UniProtKB-KW"/>
</dbReference>